<dbReference type="InterPro" id="IPR024072">
    <property type="entry name" value="DHFR-like_dom_sf"/>
</dbReference>
<dbReference type="GO" id="GO:0009231">
    <property type="term" value="P:riboflavin biosynthetic process"/>
    <property type="evidence" value="ECO:0007669"/>
    <property type="project" value="UniProtKB-UniPathway"/>
</dbReference>
<keyword evidence="21" id="KW-1185">Reference proteome</keyword>
<dbReference type="UniPathway" id="UPA00275">
    <property type="reaction ID" value="UER00401"/>
</dbReference>
<keyword evidence="12" id="KW-0511">Multifunctional enzyme</keyword>
<evidence type="ECO:0000256" key="1">
    <source>
        <dbReference type="ARBA" id="ARBA00002151"/>
    </source>
</evidence>
<feature type="binding site" evidence="18">
    <location>
        <position position="113"/>
    </location>
    <ligand>
        <name>Zn(2+)</name>
        <dbReference type="ChEBI" id="CHEBI:29105"/>
        <note>catalytic</note>
    </ligand>
</feature>
<dbReference type="FunFam" id="3.40.140.10:FF:000025">
    <property type="entry name" value="Riboflavin biosynthesis protein RibD"/>
    <property type="match status" value="1"/>
</dbReference>
<dbReference type="PROSITE" id="PS51747">
    <property type="entry name" value="CYT_DCMP_DEAMINASES_2"/>
    <property type="match status" value="1"/>
</dbReference>
<comment type="similarity">
    <text evidence="5 15">In the C-terminal section; belongs to the HTP reductase family.</text>
</comment>
<feature type="binding site" evidence="17">
    <location>
        <position position="242"/>
    </location>
    <ligand>
        <name>substrate</name>
    </ligand>
</feature>
<dbReference type="AlphaFoldDB" id="A0A1H0RSX5"/>
<dbReference type="STRING" id="240303.SAMN05421677_11621"/>
<feature type="binding site" evidence="17">
    <location>
        <position position="234"/>
    </location>
    <ligand>
        <name>NADP(+)</name>
        <dbReference type="ChEBI" id="CHEBI:58349"/>
    </ligand>
</feature>
<evidence type="ECO:0000256" key="16">
    <source>
        <dbReference type="PIRSR" id="PIRSR006769-1"/>
    </source>
</evidence>
<evidence type="ECO:0000256" key="4">
    <source>
        <dbReference type="ARBA" id="ARBA00005259"/>
    </source>
</evidence>
<evidence type="ECO:0000256" key="15">
    <source>
        <dbReference type="PIRNR" id="PIRNR006769"/>
    </source>
</evidence>
<dbReference type="PANTHER" id="PTHR38011">
    <property type="entry name" value="DIHYDROFOLATE REDUCTASE FAMILY PROTEIN (AFU_ORTHOLOGUE AFUA_8G06820)"/>
    <property type="match status" value="1"/>
</dbReference>
<evidence type="ECO:0000256" key="5">
    <source>
        <dbReference type="ARBA" id="ARBA00007417"/>
    </source>
</evidence>
<feature type="binding site" evidence="17">
    <location>
        <position position="206"/>
    </location>
    <ligand>
        <name>substrate</name>
    </ligand>
</feature>
<evidence type="ECO:0000256" key="10">
    <source>
        <dbReference type="ARBA" id="ARBA00022857"/>
    </source>
</evidence>
<dbReference type="SUPFAM" id="SSF53927">
    <property type="entry name" value="Cytidine deaminase-like"/>
    <property type="match status" value="1"/>
</dbReference>
<reference evidence="21" key="1">
    <citation type="submission" date="2016-10" db="EMBL/GenBank/DDBJ databases">
        <authorList>
            <person name="Varghese N."/>
            <person name="Submissions S."/>
        </authorList>
    </citation>
    <scope>NUCLEOTIDE SEQUENCE [LARGE SCALE GENOMIC DNA]</scope>
    <source>
        <strain evidence="21">CGMCC 1.3703</strain>
    </source>
</reference>
<proteinExistence type="inferred from homology"/>
<dbReference type="Pfam" id="PF01872">
    <property type="entry name" value="RibD_C"/>
    <property type="match status" value="1"/>
</dbReference>
<organism evidence="20 21">
    <name type="scientific">Halobacillus aidingensis</name>
    <dbReference type="NCBI Taxonomy" id="240303"/>
    <lineage>
        <taxon>Bacteria</taxon>
        <taxon>Bacillati</taxon>
        <taxon>Bacillota</taxon>
        <taxon>Bacilli</taxon>
        <taxon>Bacillales</taxon>
        <taxon>Bacillaceae</taxon>
        <taxon>Halobacillus</taxon>
    </lineage>
</organism>
<keyword evidence="8 15" id="KW-0378">Hydrolase</keyword>
<feature type="binding site" evidence="17">
    <location>
        <position position="192"/>
    </location>
    <ligand>
        <name>NADP(+)</name>
        <dbReference type="ChEBI" id="CHEBI:58349"/>
    </ligand>
</feature>
<dbReference type="InterPro" id="IPR016193">
    <property type="entry name" value="Cytidine_deaminase-like"/>
</dbReference>
<evidence type="ECO:0000256" key="17">
    <source>
        <dbReference type="PIRSR" id="PIRSR006769-2"/>
    </source>
</evidence>
<feature type="binding site" evidence="17">
    <location>
        <position position="222"/>
    </location>
    <ligand>
        <name>substrate</name>
    </ligand>
</feature>
<keyword evidence="6 15" id="KW-0686">Riboflavin biosynthesis</keyword>
<sequence length="402" mass="44521">MYPFLSVCDLRSTTLEKSVFFRVFLFFLKHTETVVKVLDRDQRYMRIAIDMARETVGQTSPNPSVAAIVVKHNQIVGVGVHIKAGEPHAEVHALRMAGEKAKGAEIYVTLEPCSHHGQTPPCAEAVIEAGIKRVVVASNDPNPKVSGRGIRMMREHGLEVKTEVLKKEADELNTPFFHFIQKKEPYVRLKTAMSLDGKIATSTGESQWITGEEARLDGHHYRHRSDAILVGINTVLMDNPKLTTRIEGEGRHPIRVVLDTHLRMPPSSQLIQDDSAPTWIFVGDHVKKEAMDTFENYQHVTIIPLHGEQVSIEEVLRYLGEQKVTSLLVEGGATIADAFVRAGKVDETVTYMAPKLIGGKEALTPVGGKGIQQLKNVSSFEIVSIEKIGDDIKIVSVKKGES</sequence>
<dbReference type="GO" id="GO:0050661">
    <property type="term" value="F:NADP binding"/>
    <property type="evidence" value="ECO:0007669"/>
    <property type="project" value="InterPro"/>
</dbReference>
<comment type="function">
    <text evidence="1 15">Converts 2,5-diamino-6-(ribosylamino)-4(3h)-pyrimidinone 5'-phosphate into 5-amino-6-(ribosylamino)-2,4(1h,3h)-pyrimidinedione 5'-phosphate.</text>
</comment>
<dbReference type="Proteomes" id="UP000198860">
    <property type="component" value="Unassembled WGS sequence"/>
</dbReference>
<evidence type="ECO:0000256" key="2">
    <source>
        <dbReference type="ARBA" id="ARBA00004882"/>
    </source>
</evidence>
<protein>
    <recommendedName>
        <fullName evidence="15">Riboflavin biosynthesis protein RibD</fullName>
    </recommendedName>
    <domain>
        <recommendedName>
            <fullName evidence="15">Diaminohydroxyphosphoribosylaminopyrimidine deaminase</fullName>
            <shortName evidence="15">DRAP deaminase</shortName>
            <ecNumber evidence="15">3.5.4.26</ecNumber>
        </recommendedName>
        <alternativeName>
            <fullName evidence="15">Riboflavin-specific deaminase</fullName>
        </alternativeName>
    </domain>
    <domain>
        <recommendedName>
            <fullName evidence="15">5-amino-6-(5-phosphoribosylamino)uracil reductase</fullName>
            <ecNumber evidence="15">1.1.1.193</ecNumber>
        </recommendedName>
        <alternativeName>
            <fullName evidence="15">HTP reductase</fullName>
        </alternativeName>
    </domain>
</protein>
<comment type="catalytic activity">
    <reaction evidence="14 15">
        <text>2,5-diamino-6-hydroxy-4-(5-phosphoribosylamino)-pyrimidine + H2O + H(+) = 5-amino-6-(5-phospho-D-ribosylamino)uracil + NH4(+)</text>
        <dbReference type="Rhea" id="RHEA:21868"/>
        <dbReference type="ChEBI" id="CHEBI:15377"/>
        <dbReference type="ChEBI" id="CHEBI:15378"/>
        <dbReference type="ChEBI" id="CHEBI:28938"/>
        <dbReference type="ChEBI" id="CHEBI:58453"/>
        <dbReference type="ChEBI" id="CHEBI:58614"/>
        <dbReference type="EC" id="3.5.4.26"/>
    </reaction>
</comment>
<feature type="binding site" evidence="17">
    <location>
        <begin position="332"/>
        <end position="338"/>
    </location>
    <ligand>
        <name>NADP(+)</name>
        <dbReference type="ChEBI" id="CHEBI:58349"/>
    </ligand>
</feature>
<comment type="similarity">
    <text evidence="4 15">In the N-terminal section; belongs to the cytidine and deoxycytidylate deaminase family.</text>
</comment>
<feature type="binding site" evidence="18">
    <location>
        <position position="88"/>
    </location>
    <ligand>
        <name>Zn(2+)</name>
        <dbReference type="ChEBI" id="CHEBI:29105"/>
        <note>catalytic</note>
    </ligand>
</feature>
<evidence type="ECO:0000256" key="8">
    <source>
        <dbReference type="ARBA" id="ARBA00022801"/>
    </source>
</evidence>
<dbReference type="NCBIfam" id="TIGR00326">
    <property type="entry name" value="eubact_ribD"/>
    <property type="match status" value="1"/>
</dbReference>
<evidence type="ECO:0000256" key="18">
    <source>
        <dbReference type="PIRSR" id="PIRSR006769-3"/>
    </source>
</evidence>
<evidence type="ECO:0000256" key="6">
    <source>
        <dbReference type="ARBA" id="ARBA00022619"/>
    </source>
</evidence>
<dbReference type="Gene3D" id="3.40.140.10">
    <property type="entry name" value="Cytidine Deaminase, domain 2"/>
    <property type="match status" value="1"/>
</dbReference>
<comment type="pathway">
    <text evidence="2 15">Cofactor biosynthesis; riboflavin biosynthesis; 5-amino-6-(D-ribitylamino)uracil from GTP: step 2/4.</text>
</comment>
<dbReference type="InterPro" id="IPR004794">
    <property type="entry name" value="Eubact_RibD"/>
</dbReference>
<dbReference type="NCBIfam" id="TIGR00227">
    <property type="entry name" value="ribD_Cterm"/>
    <property type="match status" value="1"/>
</dbReference>
<accession>A0A1H0RSX5</accession>
<gene>
    <name evidence="20" type="ORF">SAMN05421677_11621</name>
</gene>
<feature type="binding site" evidence="18">
    <location>
        <position position="122"/>
    </location>
    <ligand>
        <name>Zn(2+)</name>
        <dbReference type="ChEBI" id="CHEBI:29105"/>
        <note>catalytic</note>
    </ligand>
</feature>
<feature type="domain" description="CMP/dCMP-type deaminase" evidence="19">
    <location>
        <begin position="39"/>
        <end position="161"/>
    </location>
</feature>
<feature type="active site" description="Proton donor" evidence="16">
    <location>
        <position position="90"/>
    </location>
</feature>
<dbReference type="InterPro" id="IPR002125">
    <property type="entry name" value="CMP_dCMP_dom"/>
</dbReference>
<dbReference type="CDD" id="cd01284">
    <property type="entry name" value="Riboflavin_deaminase-reductase"/>
    <property type="match status" value="1"/>
</dbReference>
<dbReference type="Pfam" id="PF00383">
    <property type="entry name" value="dCMP_cyt_deam_1"/>
    <property type="match status" value="1"/>
</dbReference>
<evidence type="ECO:0000256" key="14">
    <source>
        <dbReference type="ARBA" id="ARBA00049886"/>
    </source>
</evidence>
<dbReference type="EC" id="1.1.1.193" evidence="15"/>
<dbReference type="PANTHER" id="PTHR38011:SF7">
    <property type="entry name" value="2,5-DIAMINO-6-RIBOSYLAMINO-4(3H)-PYRIMIDINONE 5'-PHOSPHATE REDUCTASE"/>
    <property type="match status" value="1"/>
</dbReference>
<evidence type="ECO:0000256" key="11">
    <source>
        <dbReference type="ARBA" id="ARBA00023002"/>
    </source>
</evidence>
<keyword evidence="7 15" id="KW-0479">Metal-binding</keyword>
<evidence type="ECO:0000313" key="21">
    <source>
        <dbReference type="Proteomes" id="UP000198860"/>
    </source>
</evidence>
<comment type="pathway">
    <text evidence="3 15">Cofactor biosynthesis; riboflavin biosynthesis; 5-amino-6-(D-ribitylamino)uracil from GTP: step 3/4.</text>
</comment>
<dbReference type="EMBL" id="FNIZ01000016">
    <property type="protein sequence ID" value="SDP32543.1"/>
    <property type="molecule type" value="Genomic_DNA"/>
</dbReference>
<dbReference type="EC" id="3.5.4.26" evidence="15"/>
<feature type="binding site" evidence="17">
    <location>
        <position position="260"/>
    </location>
    <ligand>
        <name>NADP(+)</name>
        <dbReference type="ChEBI" id="CHEBI:58349"/>
    </ligand>
</feature>
<dbReference type="PIRSF" id="PIRSF006769">
    <property type="entry name" value="RibD"/>
    <property type="match status" value="1"/>
</dbReference>
<comment type="cofactor">
    <cofactor evidence="15 18">
        <name>Zn(2+)</name>
        <dbReference type="ChEBI" id="CHEBI:29105"/>
    </cofactor>
    <text evidence="15 18">Binds 1 zinc ion.</text>
</comment>
<feature type="binding site" evidence="17">
    <location>
        <position position="245"/>
    </location>
    <ligand>
        <name>substrate</name>
    </ligand>
</feature>
<comment type="catalytic activity">
    <reaction evidence="13 15">
        <text>5-amino-6-(5-phospho-D-ribitylamino)uracil + NADP(+) = 5-amino-6-(5-phospho-D-ribosylamino)uracil + NADPH + H(+)</text>
        <dbReference type="Rhea" id="RHEA:17845"/>
        <dbReference type="ChEBI" id="CHEBI:15378"/>
        <dbReference type="ChEBI" id="CHEBI:57783"/>
        <dbReference type="ChEBI" id="CHEBI:58349"/>
        <dbReference type="ChEBI" id="CHEBI:58421"/>
        <dbReference type="ChEBI" id="CHEBI:58453"/>
        <dbReference type="EC" id="1.1.1.193"/>
    </reaction>
</comment>
<evidence type="ECO:0000259" key="19">
    <source>
        <dbReference type="PROSITE" id="PS51747"/>
    </source>
</evidence>
<dbReference type="InterPro" id="IPR050765">
    <property type="entry name" value="Riboflavin_Biosynth_HTPR"/>
</dbReference>
<evidence type="ECO:0000256" key="7">
    <source>
        <dbReference type="ARBA" id="ARBA00022723"/>
    </source>
</evidence>
<evidence type="ECO:0000256" key="13">
    <source>
        <dbReference type="ARBA" id="ARBA00049861"/>
    </source>
</evidence>
<dbReference type="InterPro" id="IPR011549">
    <property type="entry name" value="RibD_C"/>
</dbReference>
<dbReference type="PROSITE" id="PS00903">
    <property type="entry name" value="CYT_DCMP_DEAMINASES_1"/>
    <property type="match status" value="1"/>
</dbReference>
<feature type="binding site" evidence="17">
    <location>
        <position position="208"/>
    </location>
    <ligand>
        <name>NADP(+)</name>
        <dbReference type="ChEBI" id="CHEBI:58349"/>
    </ligand>
</feature>
<keyword evidence="9 15" id="KW-0862">Zinc</keyword>
<evidence type="ECO:0000313" key="20">
    <source>
        <dbReference type="EMBL" id="SDP32543.1"/>
    </source>
</evidence>
<dbReference type="SUPFAM" id="SSF53597">
    <property type="entry name" value="Dihydrofolate reductase-like"/>
    <property type="match status" value="1"/>
</dbReference>
<dbReference type="GO" id="GO:0008703">
    <property type="term" value="F:5-amino-6-(5-phosphoribosylamino)uracil reductase activity"/>
    <property type="evidence" value="ECO:0007669"/>
    <property type="project" value="UniProtKB-EC"/>
</dbReference>
<keyword evidence="10 15" id="KW-0521">NADP</keyword>
<feature type="binding site" evidence="17">
    <location>
        <position position="330"/>
    </location>
    <ligand>
        <name>substrate</name>
    </ligand>
</feature>
<dbReference type="InterPro" id="IPR002734">
    <property type="entry name" value="RibDG_C"/>
</dbReference>
<evidence type="ECO:0000256" key="3">
    <source>
        <dbReference type="ARBA" id="ARBA00004910"/>
    </source>
</evidence>
<dbReference type="GO" id="GO:0008270">
    <property type="term" value="F:zinc ion binding"/>
    <property type="evidence" value="ECO:0007669"/>
    <property type="project" value="InterPro"/>
</dbReference>
<keyword evidence="11 15" id="KW-0560">Oxidoreductase</keyword>
<name>A0A1H0RSX5_HALAD</name>
<evidence type="ECO:0000256" key="9">
    <source>
        <dbReference type="ARBA" id="ARBA00022833"/>
    </source>
</evidence>
<feature type="binding site" evidence="17">
    <location>
        <position position="238"/>
    </location>
    <ligand>
        <name>NADP(+)</name>
        <dbReference type="ChEBI" id="CHEBI:58349"/>
    </ligand>
</feature>
<dbReference type="GO" id="GO:0008835">
    <property type="term" value="F:diaminohydroxyphosphoribosylaminopyrimidine deaminase activity"/>
    <property type="evidence" value="ECO:0007669"/>
    <property type="project" value="UniProtKB-EC"/>
</dbReference>
<evidence type="ECO:0000256" key="12">
    <source>
        <dbReference type="ARBA" id="ARBA00023268"/>
    </source>
</evidence>
<dbReference type="Gene3D" id="3.40.430.10">
    <property type="entry name" value="Dihydrofolate Reductase, subunit A"/>
    <property type="match status" value="1"/>
</dbReference>
<dbReference type="InterPro" id="IPR016192">
    <property type="entry name" value="APOBEC/CMP_deaminase_Zn-bd"/>
</dbReference>